<proteinExistence type="predicted"/>
<feature type="transmembrane region" description="Helical" evidence="1">
    <location>
        <begin position="32"/>
        <end position="52"/>
    </location>
</feature>
<gene>
    <name evidence="2" type="ORF">DPMN_058338</name>
</gene>
<dbReference type="Proteomes" id="UP000828390">
    <property type="component" value="Unassembled WGS sequence"/>
</dbReference>
<dbReference type="InterPro" id="IPR051223">
    <property type="entry name" value="Polycystin"/>
</dbReference>
<reference evidence="2" key="2">
    <citation type="submission" date="2020-11" db="EMBL/GenBank/DDBJ databases">
        <authorList>
            <person name="McCartney M.A."/>
            <person name="Auch B."/>
            <person name="Kono T."/>
            <person name="Mallez S."/>
            <person name="Becker A."/>
            <person name="Gohl D.M."/>
            <person name="Silverstein K.A.T."/>
            <person name="Koren S."/>
            <person name="Bechman K.B."/>
            <person name="Herman A."/>
            <person name="Abrahante J.E."/>
            <person name="Garbe J."/>
        </authorList>
    </citation>
    <scope>NUCLEOTIDE SEQUENCE</scope>
    <source>
        <strain evidence="2">Duluth1</strain>
        <tissue evidence="2">Whole animal</tissue>
    </source>
</reference>
<organism evidence="2 3">
    <name type="scientific">Dreissena polymorpha</name>
    <name type="common">Zebra mussel</name>
    <name type="synonym">Mytilus polymorpha</name>
    <dbReference type="NCBI Taxonomy" id="45954"/>
    <lineage>
        <taxon>Eukaryota</taxon>
        <taxon>Metazoa</taxon>
        <taxon>Spiralia</taxon>
        <taxon>Lophotrochozoa</taxon>
        <taxon>Mollusca</taxon>
        <taxon>Bivalvia</taxon>
        <taxon>Autobranchia</taxon>
        <taxon>Heteroconchia</taxon>
        <taxon>Euheterodonta</taxon>
        <taxon>Imparidentia</taxon>
        <taxon>Neoheterodontei</taxon>
        <taxon>Myida</taxon>
        <taxon>Dreissenoidea</taxon>
        <taxon>Dreissenidae</taxon>
        <taxon>Dreissena</taxon>
    </lineage>
</organism>
<keyword evidence="1" id="KW-0472">Membrane</keyword>
<evidence type="ECO:0000313" key="3">
    <source>
        <dbReference type="Proteomes" id="UP000828390"/>
    </source>
</evidence>
<keyword evidence="1" id="KW-0812">Transmembrane</keyword>
<dbReference type="PANTHER" id="PTHR10877:SF194">
    <property type="entry name" value="LOCATION OF VULVA DEFECTIVE 1"/>
    <property type="match status" value="1"/>
</dbReference>
<dbReference type="GO" id="GO:0016020">
    <property type="term" value="C:membrane"/>
    <property type="evidence" value="ECO:0007669"/>
    <property type="project" value="TreeGrafter"/>
</dbReference>
<keyword evidence="1" id="KW-1133">Transmembrane helix</keyword>
<dbReference type="PANTHER" id="PTHR10877">
    <property type="entry name" value="POLYCYSTIN FAMILY MEMBER"/>
    <property type="match status" value="1"/>
</dbReference>
<name>A0A9D4HG05_DREPO</name>
<sequence>MIKSSKDLRDGHLWFSIFSKPPQSQFTRVQRLTCTLSLLLTTMLTNIMFYGIPTDDPADQVVAGTFKFSLSQIVIGTTP</sequence>
<dbReference type="EMBL" id="JAIWYP010000013">
    <property type="protein sequence ID" value="KAH3715626.1"/>
    <property type="molecule type" value="Genomic_DNA"/>
</dbReference>
<dbReference type="GO" id="GO:0005262">
    <property type="term" value="F:calcium channel activity"/>
    <property type="evidence" value="ECO:0007669"/>
    <property type="project" value="TreeGrafter"/>
</dbReference>
<reference evidence="2" key="1">
    <citation type="journal article" date="2019" name="bioRxiv">
        <title>The Genome of the Zebra Mussel, Dreissena polymorpha: A Resource for Invasive Species Research.</title>
        <authorList>
            <person name="McCartney M.A."/>
            <person name="Auch B."/>
            <person name="Kono T."/>
            <person name="Mallez S."/>
            <person name="Zhang Y."/>
            <person name="Obille A."/>
            <person name="Becker A."/>
            <person name="Abrahante J.E."/>
            <person name="Garbe J."/>
            <person name="Badalamenti J.P."/>
            <person name="Herman A."/>
            <person name="Mangelson H."/>
            <person name="Liachko I."/>
            <person name="Sullivan S."/>
            <person name="Sone E.D."/>
            <person name="Koren S."/>
            <person name="Silverstein K.A.T."/>
            <person name="Beckman K.B."/>
            <person name="Gohl D.M."/>
        </authorList>
    </citation>
    <scope>NUCLEOTIDE SEQUENCE</scope>
    <source>
        <strain evidence="2">Duluth1</strain>
        <tissue evidence="2">Whole animal</tissue>
    </source>
</reference>
<evidence type="ECO:0000256" key="1">
    <source>
        <dbReference type="SAM" id="Phobius"/>
    </source>
</evidence>
<dbReference type="GO" id="GO:0050982">
    <property type="term" value="P:detection of mechanical stimulus"/>
    <property type="evidence" value="ECO:0007669"/>
    <property type="project" value="TreeGrafter"/>
</dbReference>
<accession>A0A9D4HG05</accession>
<protein>
    <submittedName>
        <fullName evidence="2">Uncharacterized protein</fullName>
    </submittedName>
</protein>
<dbReference type="AlphaFoldDB" id="A0A9D4HG05"/>
<keyword evidence="3" id="KW-1185">Reference proteome</keyword>
<evidence type="ECO:0000313" key="2">
    <source>
        <dbReference type="EMBL" id="KAH3715626.1"/>
    </source>
</evidence>
<comment type="caution">
    <text evidence="2">The sequence shown here is derived from an EMBL/GenBank/DDBJ whole genome shotgun (WGS) entry which is preliminary data.</text>
</comment>